<evidence type="ECO:0000313" key="2">
    <source>
        <dbReference type="EMBL" id="PIA17391.1"/>
    </source>
</evidence>
<sequence>MGYIYPKRVASSSESTQRPTKRHCTDKGKQPVRVTFSAEAGAAIPPEPPTVPALPGGFPSPPAGYEQLFEAWADMWRESHGAAGASGLLQTKLFRFVKAAEALRDNEDSTYDDATMLGNKALEIQQGAVEDLSEGIRKLDKRLIELITDPNMDPREPNTALIRSLQDSIGTGLTSPLELLCVDKHKKPSLHSVSESGKLPPPPIHQR</sequence>
<proteinExistence type="predicted"/>
<dbReference type="EMBL" id="KZ303494">
    <property type="protein sequence ID" value="PIA17391.1"/>
    <property type="molecule type" value="Genomic_DNA"/>
</dbReference>
<name>A0A2G5BEG9_COERN</name>
<dbReference type="Proteomes" id="UP000242474">
    <property type="component" value="Unassembled WGS sequence"/>
</dbReference>
<feature type="region of interest" description="Disordered" evidence="1">
    <location>
        <begin position="188"/>
        <end position="207"/>
    </location>
</feature>
<organism evidence="2 3">
    <name type="scientific">Coemansia reversa (strain ATCC 12441 / NRRL 1564)</name>
    <dbReference type="NCBI Taxonomy" id="763665"/>
    <lineage>
        <taxon>Eukaryota</taxon>
        <taxon>Fungi</taxon>
        <taxon>Fungi incertae sedis</taxon>
        <taxon>Zoopagomycota</taxon>
        <taxon>Kickxellomycotina</taxon>
        <taxon>Kickxellomycetes</taxon>
        <taxon>Kickxellales</taxon>
        <taxon>Kickxellaceae</taxon>
        <taxon>Coemansia</taxon>
    </lineage>
</organism>
<gene>
    <name evidence="2" type="ORF">COEREDRAFT_7357</name>
</gene>
<accession>A0A2G5BEG9</accession>
<feature type="region of interest" description="Disordered" evidence="1">
    <location>
        <begin position="1"/>
        <end position="29"/>
    </location>
</feature>
<keyword evidence="3" id="KW-1185">Reference proteome</keyword>
<reference evidence="2 3" key="1">
    <citation type="journal article" date="2015" name="Genome Biol. Evol.">
        <title>Phylogenomic analyses indicate that early fungi evolved digesting cell walls of algal ancestors of land plants.</title>
        <authorList>
            <person name="Chang Y."/>
            <person name="Wang S."/>
            <person name="Sekimoto S."/>
            <person name="Aerts A.L."/>
            <person name="Choi C."/>
            <person name="Clum A."/>
            <person name="LaButti K.M."/>
            <person name="Lindquist E.A."/>
            <person name="Yee Ngan C."/>
            <person name="Ohm R.A."/>
            <person name="Salamov A.A."/>
            <person name="Grigoriev I.V."/>
            <person name="Spatafora J.W."/>
            <person name="Berbee M.L."/>
        </authorList>
    </citation>
    <scope>NUCLEOTIDE SEQUENCE [LARGE SCALE GENOMIC DNA]</scope>
    <source>
        <strain evidence="2 3">NRRL 1564</strain>
    </source>
</reference>
<evidence type="ECO:0000313" key="3">
    <source>
        <dbReference type="Proteomes" id="UP000242474"/>
    </source>
</evidence>
<dbReference type="OrthoDB" id="10562631at2759"/>
<evidence type="ECO:0000256" key="1">
    <source>
        <dbReference type="SAM" id="MobiDB-lite"/>
    </source>
</evidence>
<protein>
    <submittedName>
        <fullName evidence="2">Uncharacterized protein</fullName>
    </submittedName>
</protein>
<dbReference type="AlphaFoldDB" id="A0A2G5BEG9"/>